<evidence type="ECO:0000313" key="1">
    <source>
        <dbReference type="EMBL" id="MBT9313321.1"/>
    </source>
</evidence>
<proteinExistence type="predicted"/>
<name>A0ABS5Y6U3_9CYAN</name>
<keyword evidence="2" id="KW-1185">Reference proteome</keyword>
<reference evidence="1 2" key="1">
    <citation type="journal article" date="2021" name="Mar. Drugs">
        <title>Genome Reduction and Secondary Metabolism of the Marine Sponge-Associated Cyanobacterium Leptothoe.</title>
        <authorList>
            <person name="Konstantinou D."/>
            <person name="Popin R.V."/>
            <person name="Fewer D.P."/>
            <person name="Sivonen K."/>
            <person name="Gkelis S."/>
        </authorList>
    </citation>
    <scope>NUCLEOTIDE SEQUENCE [LARGE SCALE GENOMIC DNA]</scope>
    <source>
        <strain evidence="1 2">TAU-MAC 1615</strain>
    </source>
</reference>
<accession>A0ABS5Y6U3</accession>
<evidence type="ECO:0000313" key="2">
    <source>
        <dbReference type="Proteomes" id="UP001196661"/>
    </source>
</evidence>
<sequence length="47" mass="5278">MECNLLIPLFSEAKRLFRPGSLSKLLLMLGMKQFATLTHGLKMATLN</sequence>
<dbReference type="Proteomes" id="UP001196661">
    <property type="component" value="Unassembled WGS sequence"/>
</dbReference>
<gene>
    <name evidence="1" type="ORF">IXB28_13980</name>
</gene>
<comment type="caution">
    <text evidence="1">The sequence shown here is derived from an EMBL/GenBank/DDBJ whole genome shotgun (WGS) entry which is preliminary data.</text>
</comment>
<dbReference type="EMBL" id="JADOER010000012">
    <property type="protein sequence ID" value="MBT9313321.1"/>
    <property type="molecule type" value="Genomic_DNA"/>
</dbReference>
<protein>
    <submittedName>
        <fullName evidence="1">Uncharacterized protein</fullName>
    </submittedName>
</protein>
<organism evidence="1 2">
    <name type="scientific">Leptothoe kymatousa TAU-MAC 1615</name>
    <dbReference type="NCBI Taxonomy" id="2364775"/>
    <lineage>
        <taxon>Bacteria</taxon>
        <taxon>Bacillati</taxon>
        <taxon>Cyanobacteriota</taxon>
        <taxon>Cyanophyceae</taxon>
        <taxon>Nodosilineales</taxon>
        <taxon>Cymatolegaceae</taxon>
        <taxon>Leptothoe</taxon>
        <taxon>Leptothoe kymatousa</taxon>
    </lineage>
</organism>